<evidence type="ECO:0000256" key="1">
    <source>
        <dbReference type="ARBA" id="ARBA00004651"/>
    </source>
</evidence>
<keyword evidence="5 6" id="KW-0472">Membrane</keyword>
<keyword evidence="2" id="KW-1003">Cell membrane</keyword>
<proteinExistence type="predicted"/>
<dbReference type="InterPro" id="IPR017039">
    <property type="entry name" value="Virul_fac_BrkB"/>
</dbReference>
<evidence type="ECO:0000256" key="2">
    <source>
        <dbReference type="ARBA" id="ARBA00022475"/>
    </source>
</evidence>
<feature type="transmembrane region" description="Helical" evidence="6">
    <location>
        <begin position="34"/>
        <end position="62"/>
    </location>
</feature>
<dbReference type="EMBL" id="JAANNP010000012">
    <property type="protein sequence ID" value="NHC14906.1"/>
    <property type="molecule type" value="Genomic_DNA"/>
</dbReference>
<name>A0ABX0GVF1_9ACTN</name>
<sequence length="324" mass="34520">MSVTERLDQFQRRHPAAGFPLAVVYKFFDDHGNYLAALITYYVIVAVLPVLLLLSTLLGVLLDNNEELRDQVRDSALAQFPVVGSQLQTPDRLSGGTAGVVIAVLVGLYGGTGAAQAVQHAMNTAWRVPRNSRPNPIVGRLRGLLLLATLGIAIIGTTVLSALGATAGSYGADVDELIRVLVLVASVVVNTGIFLLAFLVATARRLRVRDIAPGAVAAAVVWQLLQTFGAFYVGSVVKAASDTNGVFALMLGLIAFIYLASMALVLCVELNVVRVDKLHPRALLTPFTDAVDLTPGDVAAYTTQAQAQRAKGFEDVDVTFRPKR</sequence>
<evidence type="ECO:0000313" key="7">
    <source>
        <dbReference type="EMBL" id="NHC14906.1"/>
    </source>
</evidence>
<feature type="transmembrane region" description="Helical" evidence="6">
    <location>
        <begin position="143"/>
        <end position="165"/>
    </location>
</feature>
<keyword evidence="3 6" id="KW-0812">Transmembrane</keyword>
<evidence type="ECO:0000256" key="6">
    <source>
        <dbReference type="SAM" id="Phobius"/>
    </source>
</evidence>
<protein>
    <submittedName>
        <fullName evidence="7">YihY/virulence factor BrkB family protein</fullName>
    </submittedName>
</protein>
<feature type="transmembrane region" description="Helical" evidence="6">
    <location>
        <begin position="177"/>
        <end position="199"/>
    </location>
</feature>
<organism evidence="7 8">
    <name type="scientific">Motilibacter deserti</name>
    <dbReference type="NCBI Taxonomy" id="2714956"/>
    <lineage>
        <taxon>Bacteria</taxon>
        <taxon>Bacillati</taxon>
        <taxon>Actinomycetota</taxon>
        <taxon>Actinomycetes</taxon>
        <taxon>Motilibacterales</taxon>
        <taxon>Motilibacteraceae</taxon>
        <taxon>Motilibacter</taxon>
    </lineage>
</organism>
<keyword evidence="4 6" id="KW-1133">Transmembrane helix</keyword>
<evidence type="ECO:0000256" key="5">
    <source>
        <dbReference type="ARBA" id="ARBA00023136"/>
    </source>
</evidence>
<reference evidence="7 8" key="1">
    <citation type="submission" date="2020-03" db="EMBL/GenBank/DDBJ databases">
        <title>Two novel Motilibacter sp.</title>
        <authorList>
            <person name="Liu S."/>
        </authorList>
    </citation>
    <scope>NUCLEOTIDE SEQUENCE [LARGE SCALE GENOMIC DNA]</scope>
    <source>
        <strain evidence="7 8">E257</strain>
    </source>
</reference>
<feature type="transmembrane region" description="Helical" evidence="6">
    <location>
        <begin position="211"/>
        <end position="234"/>
    </location>
</feature>
<dbReference type="Proteomes" id="UP000800981">
    <property type="component" value="Unassembled WGS sequence"/>
</dbReference>
<dbReference type="PIRSF" id="PIRSF035875">
    <property type="entry name" value="RNase_BN"/>
    <property type="match status" value="1"/>
</dbReference>
<keyword evidence="8" id="KW-1185">Reference proteome</keyword>
<comment type="subcellular location">
    <subcellularLocation>
        <location evidence="1">Cell membrane</location>
        <topology evidence="1">Multi-pass membrane protein</topology>
    </subcellularLocation>
</comment>
<dbReference type="RefSeq" id="WP_166282870.1">
    <property type="nucleotide sequence ID" value="NZ_JAANNP010000012.1"/>
</dbReference>
<dbReference type="Pfam" id="PF03631">
    <property type="entry name" value="Virul_fac_BrkB"/>
    <property type="match status" value="1"/>
</dbReference>
<evidence type="ECO:0000256" key="4">
    <source>
        <dbReference type="ARBA" id="ARBA00022989"/>
    </source>
</evidence>
<dbReference type="PANTHER" id="PTHR30213:SF1">
    <property type="entry name" value="INNER MEMBRANE PROTEIN YHJD"/>
    <property type="match status" value="1"/>
</dbReference>
<evidence type="ECO:0000313" key="8">
    <source>
        <dbReference type="Proteomes" id="UP000800981"/>
    </source>
</evidence>
<gene>
    <name evidence="7" type="ORF">G9H71_14045</name>
</gene>
<accession>A0ABX0GVF1</accession>
<comment type="caution">
    <text evidence="7">The sequence shown here is derived from an EMBL/GenBank/DDBJ whole genome shotgun (WGS) entry which is preliminary data.</text>
</comment>
<dbReference type="PANTHER" id="PTHR30213">
    <property type="entry name" value="INNER MEMBRANE PROTEIN YHJD"/>
    <property type="match status" value="1"/>
</dbReference>
<evidence type="ECO:0000256" key="3">
    <source>
        <dbReference type="ARBA" id="ARBA00022692"/>
    </source>
</evidence>
<feature type="transmembrane region" description="Helical" evidence="6">
    <location>
        <begin position="246"/>
        <end position="268"/>
    </location>
</feature>